<dbReference type="Proteomes" id="UP000062519">
    <property type="component" value="Chromosome 1"/>
</dbReference>
<dbReference type="Pfam" id="PF03795">
    <property type="entry name" value="YCII"/>
    <property type="match status" value="1"/>
</dbReference>
<evidence type="ECO:0000259" key="2">
    <source>
        <dbReference type="Pfam" id="PF03795"/>
    </source>
</evidence>
<evidence type="ECO:0000313" key="4">
    <source>
        <dbReference type="Proteomes" id="UP000062519"/>
    </source>
</evidence>
<dbReference type="AlphaFoldDB" id="A0A1B4FD51"/>
<dbReference type="SUPFAM" id="SSF54909">
    <property type="entry name" value="Dimeric alpha+beta barrel"/>
    <property type="match status" value="1"/>
</dbReference>
<organism evidence="3 4">
    <name type="scientific">Burkholderia mayonis</name>
    <dbReference type="NCBI Taxonomy" id="1385591"/>
    <lineage>
        <taxon>Bacteria</taxon>
        <taxon>Pseudomonadati</taxon>
        <taxon>Pseudomonadota</taxon>
        <taxon>Betaproteobacteria</taxon>
        <taxon>Burkholderiales</taxon>
        <taxon>Burkholderiaceae</taxon>
        <taxon>Burkholderia</taxon>
        <taxon>pseudomallei group</taxon>
    </lineage>
</organism>
<accession>A0A1B4FD51</accession>
<name>A0A1B4FD51_9BURK</name>
<sequence>MKCVMFYQMAPDGLAKAATLGAAHVARLREFHARGALLMAGPFADPAQGALGIFTSREAAEEFASGDPFVTDGAVSNWTLQDWNEVLT</sequence>
<dbReference type="InterPro" id="IPR005545">
    <property type="entry name" value="YCII"/>
</dbReference>
<evidence type="ECO:0000313" key="3">
    <source>
        <dbReference type="EMBL" id="AOJ01567.1"/>
    </source>
</evidence>
<dbReference type="EMBL" id="CP013386">
    <property type="protein sequence ID" value="AOJ01567.1"/>
    <property type="molecule type" value="Genomic_DNA"/>
</dbReference>
<reference evidence="3 4" key="1">
    <citation type="submission" date="2015-12" db="EMBL/GenBank/DDBJ databases">
        <title>Diversity of Burkholderia near neighbor genomes.</title>
        <authorList>
            <person name="Sahl J."/>
            <person name="Wagner D."/>
            <person name="Keim P."/>
        </authorList>
    </citation>
    <scope>NUCLEOTIDE SEQUENCE [LARGE SCALE GENOMIC DNA]</scope>
    <source>
        <strain evidence="3 4">BDU6</strain>
    </source>
</reference>
<dbReference type="Gene3D" id="3.30.70.1060">
    <property type="entry name" value="Dimeric alpha+beta barrel"/>
    <property type="match status" value="1"/>
</dbReference>
<evidence type="ECO:0000256" key="1">
    <source>
        <dbReference type="ARBA" id="ARBA00007689"/>
    </source>
</evidence>
<proteinExistence type="inferred from homology"/>
<feature type="domain" description="YCII-related" evidence="2">
    <location>
        <begin position="1"/>
        <end position="84"/>
    </location>
</feature>
<comment type="similarity">
    <text evidence="1">Belongs to the YciI family.</text>
</comment>
<dbReference type="InterPro" id="IPR011008">
    <property type="entry name" value="Dimeric_a/b-barrel"/>
</dbReference>
<gene>
    <name evidence="3" type="ORF">WS70_06795</name>
</gene>
<keyword evidence="4" id="KW-1185">Reference proteome</keyword>
<dbReference type="RefSeq" id="WP_059470473.1">
    <property type="nucleotide sequence ID" value="NZ_CP013386.1"/>
</dbReference>
<protein>
    <recommendedName>
        <fullName evidence="2">YCII-related domain-containing protein</fullName>
    </recommendedName>
</protein>
<dbReference type="KEGG" id="buu:WS70_06795"/>